<reference evidence="1" key="1">
    <citation type="submission" date="2022-03" db="EMBL/GenBank/DDBJ databases">
        <authorList>
            <person name="Tunstrom K."/>
        </authorList>
    </citation>
    <scope>NUCLEOTIDE SEQUENCE</scope>
</reference>
<comment type="caution">
    <text evidence="1">The sequence shown here is derived from an EMBL/GenBank/DDBJ whole genome shotgun (WGS) entry which is preliminary data.</text>
</comment>
<evidence type="ECO:0000313" key="2">
    <source>
        <dbReference type="Proteomes" id="UP001153954"/>
    </source>
</evidence>
<gene>
    <name evidence="1" type="ORF">EEDITHA_LOCUS23066</name>
</gene>
<keyword evidence="2" id="KW-1185">Reference proteome</keyword>
<accession>A0AAU9VGU0</accession>
<dbReference type="AlphaFoldDB" id="A0AAU9VGU0"/>
<evidence type="ECO:0000313" key="1">
    <source>
        <dbReference type="EMBL" id="CAH2109207.1"/>
    </source>
</evidence>
<name>A0AAU9VGU0_EUPED</name>
<organism evidence="1 2">
    <name type="scientific">Euphydryas editha</name>
    <name type="common">Edith's checkerspot</name>
    <dbReference type="NCBI Taxonomy" id="104508"/>
    <lineage>
        <taxon>Eukaryota</taxon>
        <taxon>Metazoa</taxon>
        <taxon>Ecdysozoa</taxon>
        <taxon>Arthropoda</taxon>
        <taxon>Hexapoda</taxon>
        <taxon>Insecta</taxon>
        <taxon>Pterygota</taxon>
        <taxon>Neoptera</taxon>
        <taxon>Endopterygota</taxon>
        <taxon>Lepidoptera</taxon>
        <taxon>Glossata</taxon>
        <taxon>Ditrysia</taxon>
        <taxon>Papilionoidea</taxon>
        <taxon>Nymphalidae</taxon>
        <taxon>Nymphalinae</taxon>
        <taxon>Euphydryas</taxon>
    </lineage>
</organism>
<protein>
    <submittedName>
        <fullName evidence="1">Uncharacterized protein</fullName>
    </submittedName>
</protein>
<proteinExistence type="predicted"/>
<dbReference type="EMBL" id="CAKOGL010000064">
    <property type="protein sequence ID" value="CAH2109207.1"/>
    <property type="molecule type" value="Genomic_DNA"/>
</dbReference>
<dbReference type="Proteomes" id="UP001153954">
    <property type="component" value="Unassembled WGS sequence"/>
</dbReference>
<sequence>MTNLNVHLGALAYSRALHQICGAPVMYAKIFTVVQTKTKKRPFFGMYNSDRIQLLPLIVGHEYIFMESGTIIKRGAKVTLVYVDRSGEDDNKCQFVIVVDEYRVFYKVSMRHFNLPLLCSSRRNYLSNYPPEQVDAMRSSTLYEVYGFPLSLACFSNIYQSQGATISDQVVFLNLTGCTSNEIYVGMSRCRSLEQIEQIIL</sequence>